<organism evidence="3 4">
    <name type="scientific">Riemerella columbipharyngis</name>
    <dbReference type="NCBI Taxonomy" id="1071918"/>
    <lineage>
        <taxon>Bacteria</taxon>
        <taxon>Pseudomonadati</taxon>
        <taxon>Bacteroidota</taxon>
        <taxon>Flavobacteriia</taxon>
        <taxon>Flavobacteriales</taxon>
        <taxon>Weeksellaceae</taxon>
        <taxon>Riemerella</taxon>
    </lineage>
</organism>
<dbReference type="STRING" id="1071918.SAMN05421544_12021"/>
<evidence type="ECO:0000256" key="1">
    <source>
        <dbReference type="SAM" id="MobiDB-lite"/>
    </source>
</evidence>
<dbReference type="Pfam" id="PF14412">
    <property type="entry name" value="AHH"/>
    <property type="match status" value="1"/>
</dbReference>
<dbReference type="RefSeq" id="WP_092737771.1">
    <property type="nucleotide sequence ID" value="NZ_FNAS01000020.1"/>
</dbReference>
<sequence length="1553" mass="174529">MTTNLKLNTANWFKKQLLLLGLFILAILPLVGHAQQYPVRIIPVITPPYSLKLADYAHAPESKLQLQILMTDLQQPQHHTGIKFFLQAGLNAQPIAQSNEFIIGQKPFLLTPGANITLTSSQIKHLFDPQNINGLNPQQYANPLPEGLYQFCFQAYDFYTKNNLSEKACASVFLNQYDPPQLNIPQNAEKIQALNPYGNASGILFQWMPRQVAPNTKYNFILKEIWDTNQSPISAFLASPVLWKEETFAPNLYYSIDKTQLIPGRRYAWQVQAFSSNPFDNFNNFPNHQIQSANYKNNGLSEIFFFDYVENCQTPTFLMAKNKGRGRVEIQWNFLGNPAGLYKIQYRKKGTNTPWMHTQAYQNSAFISGLEDLTEYEYRVGAVCGQTQTLSDEQSSDNAYAFSPVQFFTTDSQDLQNNNFQCGVMPAVDISNKEPLRQSLVANDTFTAGDFPVTIIEAQGSNGIFTGTGFIKVPYLADTKIKVAFQNIAINSDKKLISGTVETEYDPNESAVHFASTGLGELFGDAGIKDITLDYNVSNVQFIATPPPGKIIIIGDNGKENNDDTGSGTGSTQELPAGRDYTIVDKNGNVWQVDEDGNITSGGTLTDGGKSTPENTDGVDANGSANAITAKGIKVDFENASNSKYAFDKPKKLISDDYKEISGYIIPFKAVENKETEPFIAKISITDDSVKADSLIFKTSKGVAIEAKKIDGTNDFKLTLKGTYSYDKEEIQAVIKQNGKYQIAGVFNLVHISPKTIKLNLVPTTGVKIADETIAQIKNIYSKVAINMDITTKPEFDIKDFLVNNKLPTEDEFGDLSTYSQAQNNIISKYMADNKEVGLEYYIFVTDKPSSSGQGGYMRLNGQFGFVFNQSARTIAHELAHGALKLEHPFKLFKNLNKGDTSSIMDYAEGTNFIFPEWKQINDPKLKIYSFQEQKEGEKVDGATFVLENEENFITPDGKLLSLPKGTIIYHYCLDINVNNTHSYGSYPNGALYGFKQNGKYYVFKSAFSSGGDIFDGYYLIENKNYTTTKYNIENQTIEKKDIVFLNYTAKVTEPHFVNFIKIKNFDFKHKSDNKFSYIKYQDKFSASDIIESISFPSAVCGNNEIPQKEIGEKKIKNSNRQFIASIRGKTADKKYKIDVYKNEKTGKYEVEVELTGKPFNTEIAEQKTLIQQQIKTLAEEKLNELGGLDDKKSLYQRQETEDGGEFYVKDMNGQEWLETLGDLGSSVWENAALPKSYWNKDEGYNQSNIHIPPTFAGVGDGVVEEISNYPQLVKLGYDVATQKDVREGLWNRVKNITPESIKNAAINFYEEKKNNYTSDKSYIVNHTVGKDAVAIASLFMGGGATKGLKEATNNIDDGIKKVGENIKETKAKKIFNTAQELVDDIAKNRYSIRKNIIDLPESKAYAKKYFDKFVKEGNFDDWFKNTFAKYDKSTLTFEAHHIIPIDVLKTNPDLRQLLFDLKKADPNFKFDFNGIDNGMMLQKKNLNLDINGHTSHKNYNDAISENISVIIENAPTSKKAFERIQKLIIDTKDKLEKEVLLGTKNVNDIKNF</sequence>
<evidence type="ECO:0000259" key="2">
    <source>
        <dbReference type="PROSITE" id="PS50853"/>
    </source>
</evidence>
<dbReference type="Gene3D" id="2.60.40.10">
    <property type="entry name" value="Immunoglobulins"/>
    <property type="match status" value="1"/>
</dbReference>
<dbReference type="PROSITE" id="PS50853">
    <property type="entry name" value="FN3"/>
    <property type="match status" value="1"/>
</dbReference>
<dbReference type="SUPFAM" id="SSF49265">
    <property type="entry name" value="Fibronectin type III"/>
    <property type="match status" value="1"/>
</dbReference>
<dbReference type="InterPro" id="IPR003961">
    <property type="entry name" value="FN3_dom"/>
</dbReference>
<feature type="domain" description="Fibronectin type-III" evidence="2">
    <location>
        <begin position="314"/>
        <end position="404"/>
    </location>
</feature>
<dbReference type="InterPro" id="IPR013783">
    <property type="entry name" value="Ig-like_fold"/>
</dbReference>
<reference evidence="3 4" key="1">
    <citation type="submission" date="2016-10" db="EMBL/GenBank/DDBJ databases">
        <authorList>
            <person name="de Groot N.N."/>
        </authorList>
    </citation>
    <scope>NUCLEOTIDE SEQUENCE [LARGE SCALE GENOMIC DNA]</scope>
    <source>
        <strain evidence="3 4">DSM 24015</strain>
    </source>
</reference>
<gene>
    <name evidence="3" type="ORF">SAMN05421544_12021</name>
</gene>
<evidence type="ECO:0000313" key="4">
    <source>
        <dbReference type="Proteomes" id="UP000198517"/>
    </source>
</evidence>
<keyword evidence="4" id="KW-1185">Reference proteome</keyword>
<dbReference type="OrthoDB" id="1521695at2"/>
<feature type="region of interest" description="Disordered" evidence="1">
    <location>
        <begin position="592"/>
        <end position="623"/>
    </location>
</feature>
<name>A0A1G7F897_9FLAO</name>
<dbReference type="InterPro" id="IPR036116">
    <property type="entry name" value="FN3_sf"/>
</dbReference>
<dbReference type="EMBL" id="FNAS01000020">
    <property type="protein sequence ID" value="SDE72101.1"/>
    <property type="molecule type" value="Genomic_DNA"/>
</dbReference>
<dbReference type="Proteomes" id="UP000198517">
    <property type="component" value="Unassembled WGS sequence"/>
</dbReference>
<accession>A0A1G7F897</accession>
<dbReference type="CDD" id="cd00063">
    <property type="entry name" value="FN3"/>
    <property type="match status" value="1"/>
</dbReference>
<proteinExistence type="predicted"/>
<dbReference type="InterPro" id="IPR032871">
    <property type="entry name" value="AHH_dom_containing"/>
</dbReference>
<protein>
    <submittedName>
        <fullName evidence="3">A nuclease family of the HNH/ENDO VII superfamily with conserved AHH</fullName>
    </submittedName>
</protein>
<evidence type="ECO:0000313" key="3">
    <source>
        <dbReference type="EMBL" id="SDE72101.1"/>
    </source>
</evidence>